<evidence type="ECO:0000259" key="5">
    <source>
        <dbReference type="Pfam" id="PF07859"/>
    </source>
</evidence>
<reference evidence="6" key="1">
    <citation type="submission" date="2019-03" db="UniProtKB">
        <authorList>
            <consortium name="Ensembl"/>
        </authorList>
    </citation>
    <scope>IDENTIFICATION</scope>
</reference>
<dbReference type="OMA" id="TIMANKH"/>
<proteinExistence type="inferred from homology"/>
<evidence type="ECO:0000313" key="6">
    <source>
        <dbReference type="Ensembl" id="ENSUMAP00000016357"/>
    </source>
</evidence>
<name>A0A452U6J1_URSMA</name>
<comment type="similarity">
    <text evidence="1">Belongs to the 'GDXG' lipolytic enzyme family.</text>
</comment>
<protein>
    <submittedName>
        <fullName evidence="6">Arylacetamide deacetylase</fullName>
    </submittedName>
</protein>
<evidence type="ECO:0000256" key="1">
    <source>
        <dbReference type="ARBA" id="ARBA00010515"/>
    </source>
</evidence>
<dbReference type="GO" id="GO:0004806">
    <property type="term" value="F:triacylglycerol lipase activity"/>
    <property type="evidence" value="ECO:0007669"/>
    <property type="project" value="Ensembl"/>
</dbReference>
<feature type="domain" description="Alpha/beta hydrolase fold-3" evidence="5">
    <location>
        <begin position="299"/>
        <end position="358"/>
    </location>
</feature>
<dbReference type="PANTHER" id="PTHR48081:SF28">
    <property type="entry name" value="ALPHA_BETA HYDROLASE FOLD-3 DOMAIN-CONTAINING PROTEIN"/>
    <property type="match status" value="1"/>
</dbReference>
<evidence type="ECO:0000256" key="3">
    <source>
        <dbReference type="ARBA" id="ARBA00023157"/>
    </source>
</evidence>
<feature type="domain" description="Alpha/beta hydrolase fold-3" evidence="5">
    <location>
        <begin position="108"/>
        <end position="254"/>
    </location>
</feature>
<dbReference type="PANTHER" id="PTHR48081">
    <property type="entry name" value="AB HYDROLASE SUPERFAMILY PROTEIN C4A8.06C"/>
    <property type="match status" value="1"/>
</dbReference>
<organism evidence="6">
    <name type="scientific">Ursus maritimus</name>
    <name type="common">Polar bear</name>
    <name type="synonym">Thalarctos maritimus</name>
    <dbReference type="NCBI Taxonomy" id="29073"/>
    <lineage>
        <taxon>Eukaryota</taxon>
        <taxon>Metazoa</taxon>
        <taxon>Chordata</taxon>
        <taxon>Craniata</taxon>
        <taxon>Vertebrata</taxon>
        <taxon>Euteleostomi</taxon>
        <taxon>Mammalia</taxon>
        <taxon>Eutheria</taxon>
        <taxon>Laurasiatheria</taxon>
        <taxon>Carnivora</taxon>
        <taxon>Caniformia</taxon>
        <taxon>Ursidae</taxon>
        <taxon>Ursus</taxon>
    </lineage>
</organism>
<dbReference type="Pfam" id="PF07859">
    <property type="entry name" value="Abhydrolase_3"/>
    <property type="match status" value="2"/>
</dbReference>
<feature type="active site" evidence="4">
    <location>
        <position position="327"/>
    </location>
</feature>
<dbReference type="SUPFAM" id="SSF53474">
    <property type="entry name" value="alpha/beta-Hydrolases"/>
    <property type="match status" value="1"/>
</dbReference>
<keyword evidence="3" id="KW-1015">Disulfide bond</keyword>
<dbReference type="GO" id="GO:0005789">
    <property type="term" value="C:endoplasmic reticulum membrane"/>
    <property type="evidence" value="ECO:0007669"/>
    <property type="project" value="Ensembl"/>
</dbReference>
<sequence>MGRKALLLLIMGVFVAYYTYISLPENIEEPWKLLSFCPIFSGDGTNIILCAELLGINHFLNMATFFVSLQEVPPTSDENVTVMETTFNNIPVRIYVPKRKPERLRRGLFYVHGGGWRLGSAALFSYDFLSRRTADRLDAVVISANYRIAPKYHFPNHFEDVYNALKWFLHQNVLDKYGVDPERTGISGDSAGENLVAAVTQQLVDDPDVKIKLKTPSLIYPALQTLDMDLPSYRECSHFPILSLEKAMLFNQHVPVESSHLFKFVNWSSLLPEKFKKGHVYNSPTYGSSELAKKYPGFLDVRAAPLLADDNNLRGLPLTYVITCQYDVLRDDGIMYVTRLQNAGVPVIHNHFEDGFHGLSENL</sequence>
<dbReference type="InterPro" id="IPR029058">
    <property type="entry name" value="AB_hydrolase_fold"/>
</dbReference>
<dbReference type="PIRSF" id="PIRSF037251">
    <property type="entry name" value="Arylacetamide_deacetylase"/>
    <property type="match status" value="1"/>
</dbReference>
<gene>
    <name evidence="6" type="primary">AADAC</name>
</gene>
<dbReference type="InterPro" id="IPR017157">
    <property type="entry name" value="Arylacetamide_deacetylase"/>
</dbReference>
<feature type="active site" evidence="4">
    <location>
        <position position="190"/>
    </location>
</feature>
<dbReference type="GeneTree" id="ENSGT00940000155975"/>
<feature type="active site" evidence="4">
    <location>
        <position position="357"/>
    </location>
</feature>
<dbReference type="InterPro" id="IPR013094">
    <property type="entry name" value="AB_hydrolase_3"/>
</dbReference>
<evidence type="ECO:0000256" key="2">
    <source>
        <dbReference type="ARBA" id="ARBA00022801"/>
    </source>
</evidence>
<dbReference type="AlphaFoldDB" id="A0A452U6J1"/>
<evidence type="ECO:0000256" key="4">
    <source>
        <dbReference type="PIRSR" id="PIRSR037251-1"/>
    </source>
</evidence>
<dbReference type="InterPro" id="IPR050300">
    <property type="entry name" value="GDXG_lipolytic_enzyme"/>
</dbReference>
<dbReference type="GO" id="GO:0019213">
    <property type="term" value="F:deacetylase activity"/>
    <property type="evidence" value="ECO:0007669"/>
    <property type="project" value="Ensembl"/>
</dbReference>
<dbReference type="Gene3D" id="3.40.50.1820">
    <property type="entry name" value="alpha/beta hydrolase"/>
    <property type="match status" value="1"/>
</dbReference>
<dbReference type="GO" id="GO:0017171">
    <property type="term" value="F:serine hydrolase activity"/>
    <property type="evidence" value="ECO:0007669"/>
    <property type="project" value="Ensembl"/>
</dbReference>
<dbReference type="Ensembl" id="ENSUMAT00000019340.1">
    <property type="protein sequence ID" value="ENSUMAP00000016357.1"/>
    <property type="gene ID" value="ENSUMAG00000012022.1"/>
</dbReference>
<keyword evidence="2" id="KW-0378">Hydrolase</keyword>
<dbReference type="GO" id="GO:0010898">
    <property type="term" value="P:positive regulation of triglyceride catabolic process"/>
    <property type="evidence" value="ECO:0007669"/>
    <property type="project" value="Ensembl"/>
</dbReference>
<accession>A0A452U6J1</accession>